<accession>A0A419VV33</accession>
<feature type="chain" id="PRO_5019536283" evidence="1">
    <location>
        <begin position="19"/>
        <end position="252"/>
    </location>
</feature>
<organism evidence="2 3">
    <name type="scientific">Mangrovibacterium diazotrophicum</name>
    <dbReference type="NCBI Taxonomy" id="1261403"/>
    <lineage>
        <taxon>Bacteria</taxon>
        <taxon>Pseudomonadati</taxon>
        <taxon>Bacteroidota</taxon>
        <taxon>Bacteroidia</taxon>
        <taxon>Marinilabiliales</taxon>
        <taxon>Prolixibacteraceae</taxon>
        <taxon>Mangrovibacterium</taxon>
    </lineage>
</organism>
<dbReference type="InterPro" id="IPR032578">
    <property type="entry name" value="DUF4919"/>
</dbReference>
<dbReference type="SUPFAM" id="SSF48452">
    <property type="entry name" value="TPR-like"/>
    <property type="match status" value="1"/>
</dbReference>
<dbReference type="RefSeq" id="WP_120275315.1">
    <property type="nucleotide sequence ID" value="NZ_RAPN01000005.1"/>
</dbReference>
<dbReference type="Pfam" id="PF16266">
    <property type="entry name" value="DUF4919"/>
    <property type="match status" value="1"/>
</dbReference>
<evidence type="ECO:0000256" key="1">
    <source>
        <dbReference type="SAM" id="SignalP"/>
    </source>
</evidence>
<dbReference type="Gene3D" id="1.25.40.10">
    <property type="entry name" value="Tetratricopeptide repeat domain"/>
    <property type="match status" value="1"/>
</dbReference>
<keyword evidence="3" id="KW-1185">Reference proteome</keyword>
<dbReference type="AlphaFoldDB" id="A0A419VV33"/>
<proteinExistence type="predicted"/>
<comment type="caution">
    <text evidence="2">The sequence shown here is derived from an EMBL/GenBank/DDBJ whole genome shotgun (WGS) entry which is preliminary data.</text>
</comment>
<feature type="signal peptide" evidence="1">
    <location>
        <begin position="1"/>
        <end position="18"/>
    </location>
</feature>
<gene>
    <name evidence="2" type="ORF">BC643_4311</name>
</gene>
<evidence type="ECO:0000313" key="3">
    <source>
        <dbReference type="Proteomes" id="UP000283387"/>
    </source>
</evidence>
<protein>
    <submittedName>
        <fullName evidence="2">Uncharacterized protein DUF4919</fullName>
    </submittedName>
</protein>
<dbReference type="InterPro" id="IPR011990">
    <property type="entry name" value="TPR-like_helical_dom_sf"/>
</dbReference>
<dbReference type="Proteomes" id="UP000283387">
    <property type="component" value="Unassembled WGS sequence"/>
</dbReference>
<evidence type="ECO:0000313" key="2">
    <source>
        <dbReference type="EMBL" id="RKD85995.1"/>
    </source>
</evidence>
<keyword evidence="1" id="KW-0732">Signal</keyword>
<reference evidence="2 3" key="1">
    <citation type="submission" date="2018-09" db="EMBL/GenBank/DDBJ databases">
        <title>Genomic Encyclopedia of Archaeal and Bacterial Type Strains, Phase II (KMG-II): from individual species to whole genera.</title>
        <authorList>
            <person name="Goeker M."/>
        </authorList>
    </citation>
    <scope>NUCLEOTIDE SEQUENCE [LARGE SCALE GENOMIC DNA]</scope>
    <source>
        <strain evidence="2 3">DSM 27148</strain>
    </source>
</reference>
<dbReference type="OrthoDB" id="686440at2"/>
<dbReference type="EMBL" id="RAPN01000005">
    <property type="protein sequence ID" value="RKD85995.1"/>
    <property type="molecule type" value="Genomic_DNA"/>
</dbReference>
<sequence length="252" mass="28878">MKPLLLVLLLLLAHWASAQLHIDFDYQRDYQRLLEQSKIDSSAFAYSRLFPRFQAADTTLTNMEMIALQIGYTDNEHYWPYQDMELENAIWDLNEQGKFAEALQKCDSLLGNNPFSLLANREKGFALDQLGRSDEAQPYFDRFDLVAMSDLASGDGQSMESSWFALSPADGQWIIRLAFHRKICFMGSGSDANGNFHDILGIAWDDDPESCQHLYFNIEHAVKRMFGPDGLKALEENLKDNPKKSKKKKHNN</sequence>
<name>A0A419VV33_9BACT</name>